<evidence type="ECO:0008006" key="2">
    <source>
        <dbReference type="Google" id="ProtNLM"/>
    </source>
</evidence>
<protein>
    <recommendedName>
        <fullName evidence="2">Acyl-CoA carboxylase subunit epsilon</fullName>
    </recommendedName>
</protein>
<feature type="non-terminal residue" evidence="1">
    <location>
        <position position="39"/>
    </location>
</feature>
<accession>A0A6J4PIM1</accession>
<gene>
    <name evidence="1" type="ORF">AVDCRST_MAG35-1424</name>
</gene>
<dbReference type="GO" id="GO:0004658">
    <property type="term" value="F:propionyl-CoA carboxylase activity"/>
    <property type="evidence" value="ECO:0007669"/>
    <property type="project" value="InterPro"/>
</dbReference>
<dbReference type="InterPro" id="IPR032716">
    <property type="entry name" value="ACC_epsilon"/>
</dbReference>
<dbReference type="AlphaFoldDB" id="A0A6J4PIM1"/>
<dbReference type="Pfam" id="PF13822">
    <property type="entry name" value="ACC_epsilon"/>
    <property type="match status" value="1"/>
</dbReference>
<evidence type="ECO:0000313" key="1">
    <source>
        <dbReference type="EMBL" id="CAA9411165.1"/>
    </source>
</evidence>
<proteinExistence type="predicted"/>
<dbReference type="EMBL" id="CADCUY010000293">
    <property type="protein sequence ID" value="CAA9411165.1"/>
    <property type="molecule type" value="Genomic_DNA"/>
</dbReference>
<reference evidence="1" key="1">
    <citation type="submission" date="2020-02" db="EMBL/GenBank/DDBJ databases">
        <authorList>
            <person name="Meier V. D."/>
        </authorList>
    </citation>
    <scope>NUCLEOTIDE SEQUENCE</scope>
    <source>
        <strain evidence="1">AVDCRST_MAG35</strain>
    </source>
</reference>
<name>A0A6J4PIM1_9ACTN</name>
<organism evidence="1">
    <name type="scientific">uncultured Quadrisphaera sp</name>
    <dbReference type="NCBI Taxonomy" id="904978"/>
    <lineage>
        <taxon>Bacteria</taxon>
        <taxon>Bacillati</taxon>
        <taxon>Actinomycetota</taxon>
        <taxon>Actinomycetes</taxon>
        <taxon>Kineosporiales</taxon>
        <taxon>Kineosporiaceae</taxon>
        <taxon>Quadrisphaera</taxon>
        <taxon>environmental samples</taxon>
    </lineage>
</organism>
<sequence length="39" mass="3635">MSGGGSGSGGASALPLVTVLRGRPTPEEVAALVAALSVV</sequence>
<dbReference type="GO" id="GO:0003989">
    <property type="term" value="F:acetyl-CoA carboxylase activity"/>
    <property type="evidence" value="ECO:0007669"/>
    <property type="project" value="InterPro"/>
</dbReference>